<sequence length="268" mass="28618">MARQQFLPSSSASLDDLLYPDLVPNQLSLSGSALFPVPGPTITTAPGAGLCHPSGSVTTRNEVYIRDSSQRPGSLSILVPDSRASPSSWHLGRLLRPRPDISPGHRLTSSILLPHYCPALGAGPSPLVRCPVSGPAISPTLGCGSSLLLWFPAPGLDIAPKSQRLGPKLPFTPGTRLRTTVPGARHPNPQRLPLIDLWLPLPLYMCHALSSINLYVARVIPLGKNMVDMCTTMWRAHVGIDDTCLVTCPSFISDTDTRPPVVPQVGTI</sequence>
<accession>A0AAV2FR40</accession>
<keyword evidence="2" id="KW-1185">Reference proteome</keyword>
<dbReference type="Proteomes" id="UP001497516">
    <property type="component" value="Chromosome 7"/>
</dbReference>
<protein>
    <submittedName>
        <fullName evidence="1">Uncharacterized protein</fullName>
    </submittedName>
</protein>
<evidence type="ECO:0000313" key="1">
    <source>
        <dbReference type="EMBL" id="CAL1400789.1"/>
    </source>
</evidence>
<organism evidence="1 2">
    <name type="scientific">Linum trigynum</name>
    <dbReference type="NCBI Taxonomy" id="586398"/>
    <lineage>
        <taxon>Eukaryota</taxon>
        <taxon>Viridiplantae</taxon>
        <taxon>Streptophyta</taxon>
        <taxon>Embryophyta</taxon>
        <taxon>Tracheophyta</taxon>
        <taxon>Spermatophyta</taxon>
        <taxon>Magnoliopsida</taxon>
        <taxon>eudicotyledons</taxon>
        <taxon>Gunneridae</taxon>
        <taxon>Pentapetalae</taxon>
        <taxon>rosids</taxon>
        <taxon>fabids</taxon>
        <taxon>Malpighiales</taxon>
        <taxon>Linaceae</taxon>
        <taxon>Linum</taxon>
    </lineage>
</organism>
<gene>
    <name evidence="1" type="ORF">LTRI10_LOCUS40892</name>
</gene>
<dbReference type="AlphaFoldDB" id="A0AAV2FR40"/>
<reference evidence="1 2" key="1">
    <citation type="submission" date="2024-04" db="EMBL/GenBank/DDBJ databases">
        <authorList>
            <person name="Fracassetti M."/>
        </authorList>
    </citation>
    <scope>NUCLEOTIDE SEQUENCE [LARGE SCALE GENOMIC DNA]</scope>
</reference>
<evidence type="ECO:0000313" key="2">
    <source>
        <dbReference type="Proteomes" id="UP001497516"/>
    </source>
</evidence>
<dbReference type="EMBL" id="OZ034820">
    <property type="protein sequence ID" value="CAL1400789.1"/>
    <property type="molecule type" value="Genomic_DNA"/>
</dbReference>
<proteinExistence type="predicted"/>
<name>A0AAV2FR40_9ROSI</name>